<evidence type="ECO:0000313" key="3">
    <source>
        <dbReference type="Proteomes" id="UP000299084"/>
    </source>
</evidence>
<dbReference type="AlphaFoldDB" id="A0A5N4CY15"/>
<organism evidence="2 3">
    <name type="scientific">Camelus dromedarius</name>
    <name type="common">Dromedary</name>
    <name type="synonym">Arabian camel</name>
    <dbReference type="NCBI Taxonomy" id="9838"/>
    <lineage>
        <taxon>Eukaryota</taxon>
        <taxon>Metazoa</taxon>
        <taxon>Chordata</taxon>
        <taxon>Craniata</taxon>
        <taxon>Vertebrata</taxon>
        <taxon>Euteleostomi</taxon>
        <taxon>Mammalia</taxon>
        <taxon>Eutheria</taxon>
        <taxon>Laurasiatheria</taxon>
        <taxon>Artiodactyla</taxon>
        <taxon>Tylopoda</taxon>
        <taxon>Camelidae</taxon>
        <taxon>Camelus</taxon>
    </lineage>
</organism>
<evidence type="ECO:0000256" key="1">
    <source>
        <dbReference type="SAM" id="MobiDB-lite"/>
    </source>
</evidence>
<feature type="region of interest" description="Disordered" evidence="1">
    <location>
        <begin position="108"/>
        <end position="149"/>
    </location>
</feature>
<accession>A0A5N4CY15</accession>
<reference evidence="2 3" key="1">
    <citation type="journal article" date="2019" name="Mol. Ecol. Resour.">
        <title>Improving Illumina assemblies with Hi-C and long reads: an example with the North African dromedary.</title>
        <authorList>
            <person name="Elbers J.P."/>
            <person name="Rogers M.F."/>
            <person name="Perelman P.L."/>
            <person name="Proskuryakova A.A."/>
            <person name="Serdyukova N.A."/>
            <person name="Johnson W.E."/>
            <person name="Horin P."/>
            <person name="Corander J."/>
            <person name="Murphy D."/>
            <person name="Burger P.A."/>
        </authorList>
    </citation>
    <scope>NUCLEOTIDE SEQUENCE [LARGE SCALE GENOMIC DNA]</scope>
    <source>
        <strain evidence="2">Drom800</strain>
        <tissue evidence="2">Blood</tissue>
    </source>
</reference>
<dbReference type="EMBL" id="JWIN03000018">
    <property type="protein sequence ID" value="KAB1263763.1"/>
    <property type="molecule type" value="Genomic_DNA"/>
</dbReference>
<feature type="region of interest" description="Disordered" evidence="1">
    <location>
        <begin position="1"/>
        <end position="85"/>
    </location>
</feature>
<feature type="compositionally biased region" description="Pro residues" evidence="1">
    <location>
        <begin position="10"/>
        <end position="26"/>
    </location>
</feature>
<proteinExistence type="predicted"/>
<evidence type="ECO:0000313" key="2">
    <source>
        <dbReference type="EMBL" id="KAB1263763.1"/>
    </source>
</evidence>
<dbReference type="Proteomes" id="UP000299084">
    <property type="component" value="Unassembled WGS sequence"/>
</dbReference>
<protein>
    <submittedName>
        <fullName evidence="2">Uncharacterized protein</fullName>
    </submittedName>
</protein>
<keyword evidence="3" id="KW-1185">Reference proteome</keyword>
<feature type="compositionally biased region" description="Low complexity" evidence="1">
    <location>
        <begin position="27"/>
        <end position="74"/>
    </location>
</feature>
<comment type="caution">
    <text evidence="2">The sequence shown here is derived from an EMBL/GenBank/DDBJ whole genome shotgun (WGS) entry which is preliminary data.</text>
</comment>
<name>A0A5N4CY15_CAMDR</name>
<sequence>MPDHDIRAPKYPPPPPTATATPPPPTTITREITTPADTAPPHLITTLLPTPSTTGTTVTATATLRTTPTPASPTEYSGITPPTATPREAQAHLHSILCQYRHLHRHANHTNSHPLGPRLTDHPDRLSSSKSPSPHESWPPPDTVFIPSSPTVHTTAATLSALTDLGHDARHDIRAPK</sequence>
<gene>
    <name evidence="2" type="ORF">Cadr_000023683</name>
</gene>